<reference key="2">
    <citation type="submission" date="2011-10" db="EMBL/GenBank/DDBJ databases">
        <title>The genome and transcriptome sequence of Clonorchis sinensis provide insights into the carcinogenic liver fluke.</title>
        <authorList>
            <person name="Wang X."/>
            <person name="Huang Y."/>
            <person name="Chen W."/>
            <person name="Liu H."/>
            <person name="Guo L."/>
            <person name="Chen Y."/>
            <person name="Luo F."/>
            <person name="Zhou W."/>
            <person name="Sun J."/>
            <person name="Mao Q."/>
            <person name="Liang P."/>
            <person name="Zhou C."/>
            <person name="Tian Y."/>
            <person name="Men J."/>
            <person name="Lv X."/>
            <person name="Huang L."/>
            <person name="Zhou J."/>
            <person name="Hu Y."/>
            <person name="Li R."/>
            <person name="Zhang F."/>
            <person name="Lei H."/>
            <person name="Li X."/>
            <person name="Hu X."/>
            <person name="Liang C."/>
            <person name="Xu J."/>
            <person name="Wu Z."/>
            <person name="Yu X."/>
        </authorList>
    </citation>
    <scope>NUCLEOTIDE SEQUENCE</scope>
    <source>
        <strain>Henan</strain>
    </source>
</reference>
<reference evidence="1" key="1">
    <citation type="journal article" date="2011" name="Genome Biol.">
        <title>The draft genome of the carcinogenic human liver fluke Clonorchis sinensis.</title>
        <authorList>
            <person name="Wang X."/>
            <person name="Chen W."/>
            <person name="Huang Y."/>
            <person name="Sun J."/>
            <person name="Men J."/>
            <person name="Liu H."/>
            <person name="Luo F."/>
            <person name="Guo L."/>
            <person name="Lv X."/>
            <person name="Deng C."/>
            <person name="Zhou C."/>
            <person name="Fan Y."/>
            <person name="Li X."/>
            <person name="Huang L."/>
            <person name="Hu Y."/>
            <person name="Liang C."/>
            <person name="Hu X."/>
            <person name="Xu J."/>
            <person name="Yu X."/>
        </authorList>
    </citation>
    <scope>NUCLEOTIDE SEQUENCE [LARGE SCALE GENOMIC DNA]</scope>
    <source>
        <strain evidence="1">Henan</strain>
    </source>
</reference>
<gene>
    <name evidence="1" type="ORF">CLF_109390</name>
</gene>
<dbReference type="EMBL" id="DF143406">
    <property type="protein sequence ID" value="GAA53038.1"/>
    <property type="molecule type" value="Genomic_DNA"/>
</dbReference>
<keyword evidence="2" id="KW-1185">Reference proteome</keyword>
<proteinExistence type="predicted"/>
<dbReference type="Proteomes" id="UP000008909">
    <property type="component" value="Unassembled WGS sequence"/>
</dbReference>
<organism evidence="1 2">
    <name type="scientific">Clonorchis sinensis</name>
    <name type="common">Chinese liver fluke</name>
    <dbReference type="NCBI Taxonomy" id="79923"/>
    <lineage>
        <taxon>Eukaryota</taxon>
        <taxon>Metazoa</taxon>
        <taxon>Spiralia</taxon>
        <taxon>Lophotrochozoa</taxon>
        <taxon>Platyhelminthes</taxon>
        <taxon>Trematoda</taxon>
        <taxon>Digenea</taxon>
        <taxon>Opisthorchiida</taxon>
        <taxon>Opisthorchiata</taxon>
        <taxon>Opisthorchiidae</taxon>
        <taxon>Clonorchis</taxon>
    </lineage>
</organism>
<sequence>MGADAAKQRSLASHLPLNDEKCVHMSFGGDSANAYVVHGENEPEDITRIAAQKDLVIWLSLKMSFALHHEKSAQKASAVLRMIRCTFFRIIRMNFQLLHGAHVKPLLEYANQVVYPGHNKDLAIIERVQRAATKLVACLKSVDYEHIWWCLTSFRRSIVACNGT</sequence>
<evidence type="ECO:0000313" key="1">
    <source>
        <dbReference type="EMBL" id="GAA53038.1"/>
    </source>
</evidence>
<name>G7YJA5_CLOSI</name>
<dbReference type="AlphaFoldDB" id="G7YJA5"/>
<protein>
    <submittedName>
        <fullName evidence="1">Uncharacterized protein</fullName>
    </submittedName>
</protein>
<accession>G7YJA5</accession>
<evidence type="ECO:0000313" key="2">
    <source>
        <dbReference type="Proteomes" id="UP000008909"/>
    </source>
</evidence>